<sequence length="160" mass="16534">MSETSPVPPRQAVRNVIEGLVGRDVDFSDGEAVHAGGTSVTAVFVTDKLSTSAVAVVDLAAAARLGGALGLIPKGGVDDAIDDKELPATLRDNCYEVLNVLSSVFNVPGAPHVKLYKMYGPGDALPPDVQSLTATLGAREDVRMDISGYGPGLMSIVCQP</sequence>
<dbReference type="RefSeq" id="WP_398277643.1">
    <property type="nucleotide sequence ID" value="NZ_JBITLV010000002.1"/>
</dbReference>
<accession>A0ABW8AKT6</accession>
<proteinExistence type="predicted"/>
<comment type="caution">
    <text evidence="1">The sequence shown here is derived from an EMBL/GenBank/DDBJ whole genome shotgun (WGS) entry which is preliminary data.</text>
</comment>
<evidence type="ECO:0000313" key="1">
    <source>
        <dbReference type="EMBL" id="MFI7586947.1"/>
    </source>
</evidence>
<reference evidence="1 2" key="1">
    <citation type="submission" date="2024-10" db="EMBL/GenBank/DDBJ databases">
        <title>The Natural Products Discovery Center: Release of the First 8490 Sequenced Strains for Exploring Actinobacteria Biosynthetic Diversity.</title>
        <authorList>
            <person name="Kalkreuter E."/>
            <person name="Kautsar S.A."/>
            <person name="Yang D."/>
            <person name="Bader C.D."/>
            <person name="Teijaro C.N."/>
            <person name="Fluegel L."/>
            <person name="Davis C.M."/>
            <person name="Simpson J.R."/>
            <person name="Lauterbach L."/>
            <person name="Steele A.D."/>
            <person name="Gui C."/>
            <person name="Meng S."/>
            <person name="Li G."/>
            <person name="Viehrig K."/>
            <person name="Ye F."/>
            <person name="Su P."/>
            <person name="Kiefer A.F."/>
            <person name="Nichols A."/>
            <person name="Cepeda A.J."/>
            <person name="Yan W."/>
            <person name="Fan B."/>
            <person name="Jiang Y."/>
            <person name="Adhikari A."/>
            <person name="Zheng C.-J."/>
            <person name="Schuster L."/>
            <person name="Cowan T.M."/>
            <person name="Smanski M.J."/>
            <person name="Chevrette M.G."/>
            <person name="De Carvalho L.P.S."/>
            <person name="Shen B."/>
        </authorList>
    </citation>
    <scope>NUCLEOTIDE SEQUENCE [LARGE SCALE GENOMIC DNA]</scope>
    <source>
        <strain evidence="1 2">NPDC049639</strain>
    </source>
</reference>
<name>A0ABW8AKT6_9ACTN</name>
<gene>
    <name evidence="1" type="ORF">ACIB24_07715</name>
</gene>
<organism evidence="1 2">
    <name type="scientific">Spongisporangium articulatum</name>
    <dbReference type="NCBI Taxonomy" id="3362603"/>
    <lineage>
        <taxon>Bacteria</taxon>
        <taxon>Bacillati</taxon>
        <taxon>Actinomycetota</taxon>
        <taxon>Actinomycetes</taxon>
        <taxon>Kineosporiales</taxon>
        <taxon>Kineosporiaceae</taxon>
        <taxon>Spongisporangium</taxon>
    </lineage>
</organism>
<keyword evidence="2" id="KW-1185">Reference proteome</keyword>
<protein>
    <submittedName>
        <fullName evidence="1">Uncharacterized protein</fullName>
    </submittedName>
</protein>
<dbReference type="Proteomes" id="UP001612915">
    <property type="component" value="Unassembled WGS sequence"/>
</dbReference>
<dbReference type="EMBL" id="JBITLV010000002">
    <property type="protein sequence ID" value="MFI7586947.1"/>
    <property type="molecule type" value="Genomic_DNA"/>
</dbReference>
<evidence type="ECO:0000313" key="2">
    <source>
        <dbReference type="Proteomes" id="UP001612915"/>
    </source>
</evidence>